<protein>
    <submittedName>
        <fullName evidence="1">Uncharacterized protein</fullName>
    </submittedName>
</protein>
<gene>
    <name evidence="1" type="ORF">ACA1_038580</name>
</gene>
<dbReference type="RefSeq" id="XP_004335686.1">
    <property type="nucleotide sequence ID" value="XM_004335638.1"/>
</dbReference>
<name>L8GLT5_ACACF</name>
<feature type="non-terminal residue" evidence="1">
    <location>
        <position position="66"/>
    </location>
</feature>
<reference evidence="1 2" key="1">
    <citation type="journal article" date="2013" name="Genome Biol.">
        <title>Genome of Acanthamoeba castellanii highlights extensive lateral gene transfer and early evolution of tyrosine kinase signaling.</title>
        <authorList>
            <person name="Clarke M."/>
            <person name="Lohan A.J."/>
            <person name="Liu B."/>
            <person name="Lagkouvardos I."/>
            <person name="Roy S."/>
            <person name="Zafar N."/>
            <person name="Bertelli C."/>
            <person name="Schilde C."/>
            <person name="Kianianmomeni A."/>
            <person name="Burglin T.R."/>
            <person name="Frech C."/>
            <person name="Turcotte B."/>
            <person name="Kopec K.O."/>
            <person name="Synnott J.M."/>
            <person name="Choo C."/>
            <person name="Paponov I."/>
            <person name="Finkler A."/>
            <person name="Soon Heng Tan C."/>
            <person name="Hutchins A.P."/>
            <person name="Weinmeier T."/>
            <person name="Rattei T."/>
            <person name="Chu J.S."/>
            <person name="Gimenez G."/>
            <person name="Irimia M."/>
            <person name="Rigden D.J."/>
            <person name="Fitzpatrick D.A."/>
            <person name="Lorenzo-Morales J."/>
            <person name="Bateman A."/>
            <person name="Chiu C.H."/>
            <person name="Tang P."/>
            <person name="Hegemann P."/>
            <person name="Fromm H."/>
            <person name="Raoult D."/>
            <person name="Greub G."/>
            <person name="Miranda-Saavedra D."/>
            <person name="Chen N."/>
            <person name="Nash P."/>
            <person name="Ginger M.L."/>
            <person name="Horn M."/>
            <person name="Schaap P."/>
            <person name="Caler L."/>
            <person name="Loftus B."/>
        </authorList>
    </citation>
    <scope>NUCLEOTIDE SEQUENCE [LARGE SCALE GENOMIC DNA]</scope>
    <source>
        <strain evidence="1 2">Neff</strain>
    </source>
</reference>
<dbReference type="VEuPathDB" id="AmoebaDB:ACA1_038580"/>
<dbReference type="AlphaFoldDB" id="L8GLT5"/>
<sequence>MERRGEDGAELLPRWAEEERRVQGRYSALRRRRRVDRLVGLSAEVIGRHLDDVESFEGVGEELVML</sequence>
<dbReference type="KEGG" id="acan:ACA1_038580"/>
<dbReference type="Proteomes" id="UP000011083">
    <property type="component" value="Unassembled WGS sequence"/>
</dbReference>
<evidence type="ECO:0000313" key="2">
    <source>
        <dbReference type="Proteomes" id="UP000011083"/>
    </source>
</evidence>
<organism evidence="1 2">
    <name type="scientific">Acanthamoeba castellanii (strain ATCC 30010 / Neff)</name>
    <dbReference type="NCBI Taxonomy" id="1257118"/>
    <lineage>
        <taxon>Eukaryota</taxon>
        <taxon>Amoebozoa</taxon>
        <taxon>Discosea</taxon>
        <taxon>Longamoebia</taxon>
        <taxon>Centramoebida</taxon>
        <taxon>Acanthamoebidae</taxon>
        <taxon>Acanthamoeba</taxon>
    </lineage>
</organism>
<keyword evidence="2" id="KW-1185">Reference proteome</keyword>
<dbReference type="GeneID" id="14914198"/>
<dbReference type="EMBL" id="KB008087">
    <property type="protein sequence ID" value="ELR13673.1"/>
    <property type="molecule type" value="Genomic_DNA"/>
</dbReference>
<accession>L8GLT5</accession>
<proteinExistence type="predicted"/>
<evidence type="ECO:0000313" key="1">
    <source>
        <dbReference type="EMBL" id="ELR13673.1"/>
    </source>
</evidence>